<dbReference type="GO" id="GO:0003723">
    <property type="term" value="F:RNA binding"/>
    <property type="evidence" value="ECO:0007669"/>
    <property type="project" value="TreeGrafter"/>
</dbReference>
<evidence type="ECO:0000259" key="2">
    <source>
        <dbReference type="Pfam" id="PF10307"/>
    </source>
</evidence>
<sequence>MPPERYQYEVLVEELAKSLAETKITANTSEPITKVSVGETASTPTVPPRQITRLEVFDFDSTLFRSPLPNKELWSDQLAGALISDCGWFQEPRTLLPPYISECPDESWWHEKTISNVLESFSRRQDTLSVLLTGRRYDRFGDRIKQMCKTHDPPLDFDLFFFREGNDPTAALYHSTTLDFKLAVLHTVLSSFRAIRHVEFHDDRKRHLELFASKLQKMQNEGEIATFDVHHVLHAETDAQYMPPDLERQLVEELVAMCNGRILSARQRDDQARMGTRCRAHSQESIDGSEQDVRTYRLQRRISASLFRDLLELTPQVRYTGIVLDDNDALELQSRYPPAQDWSPRYHHVTVCMGPSKEELVEPMGGVGARVSMKVVAYGQIADKVTAVKVEADSDSTLVSDNETPHITLAVAPGAKAQASNTITQWIPLATPFVISGTIQEKGVIGLKTERGPAQMKKKDVSIGELIKKHHPKLQGRQIGLVVKHVEEWMEKTFIENLQQNCANIEWHIQGLDTTKLVECANGDSHSASDSSIASNGTLEPNTQSM</sequence>
<evidence type="ECO:0000256" key="1">
    <source>
        <dbReference type="SAM" id="MobiDB-lite"/>
    </source>
</evidence>
<keyword evidence="4" id="KW-1185">Reference proteome</keyword>
<gene>
    <name evidence="3" type="ORF">PhCBS80983_g01852</name>
</gene>
<reference evidence="3 4" key="1">
    <citation type="journal article" date="2019" name="Sci. Rep.">
        <title>Comparative genomics of chytrid fungi reveal insights into the obligate biotrophic and pathogenic lifestyle of Synchytrium endobioticum.</title>
        <authorList>
            <person name="van de Vossenberg B.T.L.H."/>
            <person name="Warris S."/>
            <person name="Nguyen H.D.T."/>
            <person name="van Gent-Pelzer M.P.E."/>
            <person name="Joly D.L."/>
            <person name="van de Geest H.C."/>
            <person name="Bonants P.J.M."/>
            <person name="Smith D.S."/>
            <person name="Levesque C.A."/>
            <person name="van der Lee T.A.J."/>
        </authorList>
    </citation>
    <scope>NUCLEOTIDE SEQUENCE [LARGE SCALE GENOMIC DNA]</scope>
    <source>
        <strain evidence="3 4">CBS 809.83</strain>
    </source>
</reference>
<accession>A0A507EAB3</accession>
<dbReference type="PANTHER" id="PTHR10335">
    <property type="entry name" value="RRNA 2-O-METHYLTRANSFERASE FIBRILLARIN"/>
    <property type="match status" value="1"/>
</dbReference>
<dbReference type="GO" id="GO:0000494">
    <property type="term" value="P:box C/D sno(s)RNA 3'-end processing"/>
    <property type="evidence" value="ECO:0007669"/>
    <property type="project" value="TreeGrafter"/>
</dbReference>
<evidence type="ECO:0000313" key="3">
    <source>
        <dbReference type="EMBL" id="TPX60327.1"/>
    </source>
</evidence>
<protein>
    <recommendedName>
        <fullName evidence="2">Swiss Army Knife RNA repair protein HAD domain-containing protein</fullName>
    </recommendedName>
</protein>
<evidence type="ECO:0000313" key="4">
    <source>
        <dbReference type="Proteomes" id="UP000318582"/>
    </source>
</evidence>
<dbReference type="GO" id="GO:0008649">
    <property type="term" value="F:rRNA methyltransferase activity"/>
    <property type="evidence" value="ECO:0007669"/>
    <property type="project" value="TreeGrafter"/>
</dbReference>
<organism evidence="3 4">
    <name type="scientific">Powellomyces hirtus</name>
    <dbReference type="NCBI Taxonomy" id="109895"/>
    <lineage>
        <taxon>Eukaryota</taxon>
        <taxon>Fungi</taxon>
        <taxon>Fungi incertae sedis</taxon>
        <taxon>Chytridiomycota</taxon>
        <taxon>Chytridiomycota incertae sedis</taxon>
        <taxon>Chytridiomycetes</taxon>
        <taxon>Spizellomycetales</taxon>
        <taxon>Powellomycetaceae</taxon>
        <taxon>Powellomyces</taxon>
    </lineage>
</organism>
<proteinExistence type="predicted"/>
<feature type="compositionally biased region" description="Low complexity" evidence="1">
    <location>
        <begin position="524"/>
        <end position="535"/>
    </location>
</feature>
<feature type="region of interest" description="Disordered" evidence="1">
    <location>
        <begin position="523"/>
        <end position="546"/>
    </location>
</feature>
<dbReference type="Pfam" id="PF10307">
    <property type="entry name" value="HAD_SAK_1"/>
    <property type="match status" value="1"/>
</dbReference>
<dbReference type="GO" id="GO:0031428">
    <property type="term" value="C:box C/D methylation guide snoRNP complex"/>
    <property type="evidence" value="ECO:0007669"/>
    <property type="project" value="TreeGrafter"/>
</dbReference>
<dbReference type="GO" id="GO:0032040">
    <property type="term" value="C:small-subunit processome"/>
    <property type="evidence" value="ECO:0007669"/>
    <property type="project" value="TreeGrafter"/>
</dbReference>
<feature type="domain" description="Swiss Army Knife RNA repair protein HAD" evidence="2">
    <location>
        <begin position="66"/>
        <end position="259"/>
    </location>
</feature>
<dbReference type="InterPro" id="IPR018812">
    <property type="entry name" value="SAK_HAD"/>
</dbReference>
<dbReference type="GO" id="GO:1990259">
    <property type="term" value="F:histone H2AQ104 methyltransferase activity"/>
    <property type="evidence" value="ECO:0007669"/>
    <property type="project" value="TreeGrafter"/>
</dbReference>
<dbReference type="PANTHER" id="PTHR10335:SF23">
    <property type="entry name" value="OB FOLD-CONTAINING PROTEIN, NUCLEIC ACID BINDING"/>
    <property type="match status" value="1"/>
</dbReference>
<dbReference type="EMBL" id="QEAQ01000016">
    <property type="protein sequence ID" value="TPX60327.1"/>
    <property type="molecule type" value="Genomic_DNA"/>
</dbReference>
<comment type="caution">
    <text evidence="3">The sequence shown here is derived from an EMBL/GenBank/DDBJ whole genome shotgun (WGS) entry which is preliminary data.</text>
</comment>
<name>A0A507EAB3_9FUNG</name>
<feature type="compositionally biased region" description="Polar residues" evidence="1">
    <location>
        <begin position="536"/>
        <end position="546"/>
    </location>
</feature>
<dbReference type="Proteomes" id="UP000318582">
    <property type="component" value="Unassembled WGS sequence"/>
</dbReference>
<dbReference type="AlphaFoldDB" id="A0A507EAB3"/>